<keyword evidence="1" id="KW-0472">Membrane</keyword>
<gene>
    <name evidence="2" type="ORF">EB796_008757</name>
</gene>
<sequence length="74" mass="8937">MSCRLYQVFNKQVNLLEHKTFMKIFRMKHKLVKEILIMRNRQHVVSTWLTLLIGFYSVYILLKLHISAVNMTLN</sequence>
<keyword evidence="1" id="KW-0812">Transmembrane</keyword>
<dbReference type="Proteomes" id="UP000593567">
    <property type="component" value="Unassembled WGS sequence"/>
</dbReference>
<dbReference type="EMBL" id="VXIV02001465">
    <property type="protein sequence ID" value="KAF6032961.1"/>
    <property type="molecule type" value="Genomic_DNA"/>
</dbReference>
<dbReference type="AlphaFoldDB" id="A0A7J7K4R4"/>
<accession>A0A7J7K4R4</accession>
<evidence type="ECO:0000313" key="3">
    <source>
        <dbReference type="Proteomes" id="UP000593567"/>
    </source>
</evidence>
<name>A0A7J7K4R4_BUGNE</name>
<evidence type="ECO:0000256" key="1">
    <source>
        <dbReference type="SAM" id="Phobius"/>
    </source>
</evidence>
<keyword evidence="1" id="KW-1133">Transmembrane helix</keyword>
<keyword evidence="3" id="KW-1185">Reference proteome</keyword>
<evidence type="ECO:0000313" key="2">
    <source>
        <dbReference type="EMBL" id="KAF6032961.1"/>
    </source>
</evidence>
<comment type="caution">
    <text evidence="2">The sequence shown here is derived from an EMBL/GenBank/DDBJ whole genome shotgun (WGS) entry which is preliminary data.</text>
</comment>
<proteinExistence type="predicted"/>
<organism evidence="2 3">
    <name type="scientific">Bugula neritina</name>
    <name type="common">Brown bryozoan</name>
    <name type="synonym">Sertularia neritina</name>
    <dbReference type="NCBI Taxonomy" id="10212"/>
    <lineage>
        <taxon>Eukaryota</taxon>
        <taxon>Metazoa</taxon>
        <taxon>Spiralia</taxon>
        <taxon>Lophotrochozoa</taxon>
        <taxon>Bryozoa</taxon>
        <taxon>Gymnolaemata</taxon>
        <taxon>Cheilostomatida</taxon>
        <taxon>Flustrina</taxon>
        <taxon>Buguloidea</taxon>
        <taxon>Bugulidae</taxon>
        <taxon>Bugula</taxon>
    </lineage>
</organism>
<reference evidence="2" key="1">
    <citation type="submission" date="2020-06" db="EMBL/GenBank/DDBJ databases">
        <title>Draft genome of Bugula neritina, a colonial animal packing powerful symbionts and potential medicines.</title>
        <authorList>
            <person name="Rayko M."/>
        </authorList>
    </citation>
    <scope>NUCLEOTIDE SEQUENCE [LARGE SCALE GENOMIC DNA]</scope>
    <source>
        <strain evidence="2">Kwan_BN1</strain>
    </source>
</reference>
<protein>
    <submittedName>
        <fullName evidence="2">Uncharacterized protein</fullName>
    </submittedName>
</protein>
<feature type="transmembrane region" description="Helical" evidence="1">
    <location>
        <begin position="43"/>
        <end position="62"/>
    </location>
</feature>